<name>A0ABR1YNY7_9PEZI</name>
<feature type="coiled-coil region" evidence="1">
    <location>
        <begin position="49"/>
        <end position="76"/>
    </location>
</feature>
<evidence type="ECO:0000313" key="3">
    <source>
        <dbReference type="Proteomes" id="UP001492380"/>
    </source>
</evidence>
<gene>
    <name evidence="2" type="ORF">HDK90DRAFT_510362</name>
</gene>
<accession>A0ABR1YNY7</accession>
<dbReference type="EMBL" id="JBBWRZ010000005">
    <property type="protein sequence ID" value="KAK8235174.1"/>
    <property type="molecule type" value="Genomic_DNA"/>
</dbReference>
<protein>
    <submittedName>
        <fullName evidence="2">Uncharacterized protein</fullName>
    </submittedName>
</protein>
<keyword evidence="3" id="KW-1185">Reference proteome</keyword>
<comment type="caution">
    <text evidence="2">The sequence shown here is derived from an EMBL/GenBank/DDBJ whole genome shotgun (WGS) entry which is preliminary data.</text>
</comment>
<sequence length="413" mass="48406">MDQEETQSIMEPLRDLQNTHKMLSRGFLDLLKEYNKNEADVFSNIQREVEILASELEGKKRDLTRCEENLKMREAELNSIRKSFFKCDHVRWVPEADQSIRSTVEDVQEQIRTWAKDYGPETFPDLFELEMSDFESFFQRVYEITGYKNIHDLGTLEHPFLILAALLCEFTRTHILSDPFFHFRDPDDADHRSSFAGKLAKLYSGMLKDDAQKAISWRKQMFRHEFPSSRNVSTNRSNQDELLTPNCTKKETLIRMYNNLADMFVNAIPTQMLNDHERTEKMRDDLDHILKRAGNLHFRLLTQQTRFVWLSPVLQVGTEFRVSNDEYWIDHFHHLDNREDRSWDGAIIKVVVGMGLSADGHALGENIPRSRIIAPSRLFLKKTPKTDDTHSQRHSNRILDAQQIAIWPSAFDS</sequence>
<proteinExistence type="predicted"/>
<evidence type="ECO:0000256" key="1">
    <source>
        <dbReference type="SAM" id="Coils"/>
    </source>
</evidence>
<reference evidence="2 3" key="1">
    <citation type="submission" date="2024-04" db="EMBL/GenBank/DDBJ databases">
        <title>Phyllosticta paracitricarpa is synonymous to the EU quarantine fungus P. citricarpa based on phylogenomic analyses.</title>
        <authorList>
            <consortium name="Lawrence Berkeley National Laboratory"/>
            <person name="Van Ingen-Buijs V.A."/>
            <person name="Van Westerhoven A.C."/>
            <person name="Haridas S."/>
            <person name="Skiadas P."/>
            <person name="Martin F."/>
            <person name="Groenewald J.Z."/>
            <person name="Crous P.W."/>
            <person name="Seidl M.F."/>
        </authorList>
    </citation>
    <scope>NUCLEOTIDE SEQUENCE [LARGE SCALE GENOMIC DNA]</scope>
    <source>
        <strain evidence="2 3">CBS 123374</strain>
    </source>
</reference>
<evidence type="ECO:0000313" key="2">
    <source>
        <dbReference type="EMBL" id="KAK8235174.1"/>
    </source>
</evidence>
<organism evidence="2 3">
    <name type="scientific">Phyllosticta capitalensis</name>
    <dbReference type="NCBI Taxonomy" id="121624"/>
    <lineage>
        <taxon>Eukaryota</taxon>
        <taxon>Fungi</taxon>
        <taxon>Dikarya</taxon>
        <taxon>Ascomycota</taxon>
        <taxon>Pezizomycotina</taxon>
        <taxon>Dothideomycetes</taxon>
        <taxon>Dothideomycetes incertae sedis</taxon>
        <taxon>Botryosphaeriales</taxon>
        <taxon>Phyllostictaceae</taxon>
        <taxon>Phyllosticta</taxon>
    </lineage>
</organism>
<keyword evidence="1" id="KW-0175">Coiled coil</keyword>
<dbReference type="Proteomes" id="UP001492380">
    <property type="component" value="Unassembled WGS sequence"/>
</dbReference>